<dbReference type="Proteomes" id="UP000176944">
    <property type="component" value="Chromosome"/>
</dbReference>
<proteinExistence type="predicted"/>
<evidence type="ECO:0000313" key="1">
    <source>
        <dbReference type="EMBL" id="AOY80734.1"/>
    </source>
</evidence>
<evidence type="ECO:0000313" key="2">
    <source>
        <dbReference type="Proteomes" id="UP000176944"/>
    </source>
</evidence>
<organism evidence="1 2">
    <name type="scientific">Moorena producens (strain JHB)</name>
    <dbReference type="NCBI Taxonomy" id="1454205"/>
    <lineage>
        <taxon>Bacteria</taxon>
        <taxon>Bacillati</taxon>
        <taxon>Cyanobacteriota</taxon>
        <taxon>Cyanophyceae</taxon>
        <taxon>Coleofasciculales</taxon>
        <taxon>Coleofasciculaceae</taxon>
        <taxon>Moorena</taxon>
    </lineage>
</organism>
<dbReference type="AlphaFoldDB" id="A0A1D9FZP6"/>
<reference evidence="2" key="1">
    <citation type="submission" date="2016-10" db="EMBL/GenBank/DDBJ databases">
        <title>Comparative genomics uncovers the prolific and rare metabolic potential of the cyanobacterial genus Moorea.</title>
        <authorList>
            <person name="Leao T."/>
            <person name="Castelao G."/>
            <person name="Korobeynikov A."/>
            <person name="Monroe E.A."/>
            <person name="Podell S."/>
            <person name="Glukhov E."/>
            <person name="Allen E."/>
            <person name="Gerwick W.H."/>
            <person name="Gerwick L."/>
        </authorList>
    </citation>
    <scope>NUCLEOTIDE SEQUENCE [LARGE SCALE GENOMIC DNA]</scope>
    <source>
        <strain evidence="2">JHB</strain>
    </source>
</reference>
<dbReference type="EMBL" id="CP017708">
    <property type="protein sequence ID" value="AOY80734.1"/>
    <property type="molecule type" value="Genomic_DNA"/>
</dbReference>
<protein>
    <submittedName>
        <fullName evidence="1">Uncharacterized protein</fullName>
    </submittedName>
</protein>
<name>A0A1D9FZP6_MOOP1</name>
<accession>A0A1D9FZP6</accession>
<gene>
    <name evidence="1" type="ORF">BJP36_13210</name>
</gene>
<sequence>MAIDNSGNLTEHPLPMTRQSFVASLLQKGDEIQLVVPSCSIKMSGSLQEVTQLFTKLYNFSAIVVKFTRGQGFGEMGR</sequence>